<dbReference type="RefSeq" id="WP_334316142.1">
    <property type="nucleotide sequence ID" value="NZ_CP065938.1"/>
</dbReference>
<keyword evidence="4" id="KW-1185">Reference proteome</keyword>
<dbReference type="Pfam" id="PF04221">
    <property type="entry name" value="RelB"/>
    <property type="match status" value="1"/>
</dbReference>
<evidence type="ECO:0000256" key="1">
    <source>
        <dbReference type="ARBA" id="ARBA00010562"/>
    </source>
</evidence>
<evidence type="ECO:0000313" key="4">
    <source>
        <dbReference type="Proteomes" id="UP001058120"/>
    </source>
</evidence>
<dbReference type="NCBIfam" id="TIGR02384">
    <property type="entry name" value="RelB_DinJ"/>
    <property type="match status" value="1"/>
</dbReference>
<evidence type="ECO:0000256" key="2">
    <source>
        <dbReference type="ARBA" id="ARBA00022649"/>
    </source>
</evidence>
<organism evidence="3 4">
    <name type="scientific">Taurinivorans muris</name>
    <dbReference type="NCBI Taxonomy" id="2787751"/>
    <lineage>
        <taxon>Bacteria</taxon>
        <taxon>Pseudomonadati</taxon>
        <taxon>Thermodesulfobacteriota</taxon>
        <taxon>Desulfovibrionia</taxon>
        <taxon>Desulfovibrionales</taxon>
        <taxon>Desulfovibrionaceae</taxon>
        <taxon>Taurinivorans</taxon>
    </lineage>
</organism>
<dbReference type="PANTHER" id="PTHR38781">
    <property type="entry name" value="ANTITOXIN DINJ-RELATED"/>
    <property type="match status" value="1"/>
</dbReference>
<sequence length="84" mass="9717">MEQSTISIRIDSQLKKDFEEFCKNVGMNMTTAISIFATTVVKEQRIPFEISADPFYSEKNMARLRKSMREMEENGGTVHEVIHD</sequence>
<keyword evidence="2" id="KW-1277">Toxin-antitoxin system</keyword>
<dbReference type="Gene3D" id="1.10.1220.10">
    <property type="entry name" value="Met repressor-like"/>
    <property type="match status" value="1"/>
</dbReference>
<evidence type="ECO:0000313" key="3">
    <source>
        <dbReference type="EMBL" id="UWX06530.1"/>
    </source>
</evidence>
<dbReference type="Proteomes" id="UP001058120">
    <property type="component" value="Chromosome"/>
</dbReference>
<dbReference type="PANTHER" id="PTHR38781:SF1">
    <property type="entry name" value="ANTITOXIN DINJ-RELATED"/>
    <property type="match status" value="1"/>
</dbReference>
<gene>
    <name evidence="3" type="ORF">JBF11_04255</name>
</gene>
<dbReference type="InterPro" id="IPR013321">
    <property type="entry name" value="Arc_rbn_hlx_hlx"/>
</dbReference>
<dbReference type="EMBL" id="CP065938">
    <property type="protein sequence ID" value="UWX06530.1"/>
    <property type="molecule type" value="Genomic_DNA"/>
</dbReference>
<dbReference type="InterPro" id="IPR007337">
    <property type="entry name" value="RelB/DinJ"/>
</dbReference>
<protein>
    <submittedName>
        <fullName evidence="3">Type II toxin-antitoxin system RelB/DinJ family antitoxin</fullName>
    </submittedName>
</protein>
<comment type="similarity">
    <text evidence="1">Belongs to the RelB/DinJ antitoxin family.</text>
</comment>
<proteinExistence type="inferred from homology"/>
<accession>A0ABY5Y2U9</accession>
<reference evidence="3" key="1">
    <citation type="submission" date="2020-12" db="EMBL/GenBank/DDBJ databases">
        <title>Taurinivorans muris gen. nov., sp. nov., fundamental and realized metabolic niche of a ubiquitous sulfidogenic bacterium in the murine intestine.</title>
        <authorList>
            <person name="Ye H."/>
            <person name="Hanson B.T."/>
            <person name="Loy A."/>
        </authorList>
    </citation>
    <scope>NUCLEOTIDE SEQUENCE</scope>
    <source>
        <strain evidence="3">LT0009</strain>
    </source>
</reference>
<name>A0ABY5Y2U9_9BACT</name>